<keyword evidence="1" id="KW-0812">Transmembrane</keyword>
<dbReference type="EMBL" id="JABVXQ010000002">
    <property type="protein sequence ID" value="KAF6125413.1"/>
    <property type="molecule type" value="Genomic_DNA"/>
</dbReference>
<keyword evidence="1" id="KW-1133">Transmembrane helix</keyword>
<dbReference type="AlphaFoldDB" id="A0A834B9T3"/>
<accession>A0A834B9T3</accession>
<feature type="transmembrane region" description="Helical" evidence="1">
    <location>
        <begin position="69"/>
        <end position="90"/>
    </location>
</feature>
<evidence type="ECO:0000256" key="1">
    <source>
        <dbReference type="SAM" id="Phobius"/>
    </source>
</evidence>
<name>A0A834B9T3_9CHIR</name>
<protein>
    <submittedName>
        <fullName evidence="2">Uncharacterized protein</fullName>
    </submittedName>
</protein>
<reference evidence="2 3" key="1">
    <citation type="journal article" date="2020" name="Nature">
        <title>Six reference-quality genomes reveal evolution of bat adaptations.</title>
        <authorList>
            <person name="Jebb D."/>
            <person name="Huang Z."/>
            <person name="Pippel M."/>
            <person name="Hughes G.M."/>
            <person name="Lavrichenko K."/>
            <person name="Devanna P."/>
            <person name="Winkler S."/>
            <person name="Jermiin L.S."/>
            <person name="Skirmuntt E.C."/>
            <person name="Katzourakis A."/>
            <person name="Burkitt-Gray L."/>
            <person name="Ray D.A."/>
            <person name="Sullivan K.A.M."/>
            <person name="Roscito J.G."/>
            <person name="Kirilenko B.M."/>
            <person name="Davalos L.M."/>
            <person name="Corthals A.P."/>
            <person name="Power M.L."/>
            <person name="Jones G."/>
            <person name="Ransome R.D."/>
            <person name="Dechmann D.K.N."/>
            <person name="Locatelli A.G."/>
            <person name="Puechmaille S.J."/>
            <person name="Fedrigo O."/>
            <person name="Jarvis E.D."/>
            <person name="Hiller M."/>
            <person name="Vernes S.C."/>
            <person name="Myers E.W."/>
            <person name="Teeling E.C."/>
        </authorList>
    </citation>
    <scope>NUCLEOTIDE SEQUENCE [LARGE SCALE GENOMIC DNA]</scope>
    <source>
        <strain evidence="2">Bat1K_MPI-CBG_1</strain>
    </source>
</reference>
<organism evidence="2 3">
    <name type="scientific">Phyllostomus discolor</name>
    <name type="common">pale spear-nosed bat</name>
    <dbReference type="NCBI Taxonomy" id="89673"/>
    <lineage>
        <taxon>Eukaryota</taxon>
        <taxon>Metazoa</taxon>
        <taxon>Chordata</taxon>
        <taxon>Craniata</taxon>
        <taxon>Vertebrata</taxon>
        <taxon>Euteleostomi</taxon>
        <taxon>Mammalia</taxon>
        <taxon>Eutheria</taxon>
        <taxon>Laurasiatheria</taxon>
        <taxon>Chiroptera</taxon>
        <taxon>Yangochiroptera</taxon>
        <taxon>Phyllostomidae</taxon>
        <taxon>Phyllostominae</taxon>
        <taxon>Phyllostomus</taxon>
    </lineage>
</organism>
<proteinExistence type="predicted"/>
<comment type="caution">
    <text evidence="2">The sequence shown here is derived from an EMBL/GenBank/DDBJ whole genome shotgun (WGS) entry which is preliminary data.</text>
</comment>
<evidence type="ECO:0000313" key="2">
    <source>
        <dbReference type="EMBL" id="KAF6125413.1"/>
    </source>
</evidence>
<dbReference type="Proteomes" id="UP000664940">
    <property type="component" value="Unassembled WGS sequence"/>
</dbReference>
<gene>
    <name evidence="2" type="ORF">HJG60_009872</name>
</gene>
<sequence>MRRDFITKIPSSFYKGWGMGRALVTDYLTVAGPENFRPDNCFWERLILQLHQADIKSTLVSWAFRTNDIILGLWFLLLIVGNSSYLCILCQTNSKRVEPLVRQIYSRVLGFANGIHSEAIPKVFCRRKKDYEFL</sequence>
<evidence type="ECO:0000313" key="3">
    <source>
        <dbReference type="Proteomes" id="UP000664940"/>
    </source>
</evidence>
<keyword evidence="1" id="KW-0472">Membrane</keyword>